<dbReference type="InterPro" id="IPR002645">
    <property type="entry name" value="STAS_dom"/>
</dbReference>
<dbReference type="InterPro" id="IPR035965">
    <property type="entry name" value="PAS-like_dom_sf"/>
</dbReference>
<keyword evidence="3" id="KW-0157">Chromophore</keyword>
<dbReference type="PROSITE" id="PS50113">
    <property type="entry name" value="PAC"/>
    <property type="match status" value="1"/>
</dbReference>
<dbReference type="NCBIfam" id="TIGR00229">
    <property type="entry name" value="sensory_box"/>
    <property type="match status" value="1"/>
</dbReference>
<dbReference type="CDD" id="cd00130">
    <property type="entry name" value="PAS"/>
    <property type="match status" value="1"/>
</dbReference>
<dbReference type="InterPro" id="IPR036513">
    <property type="entry name" value="STAS_dom_sf"/>
</dbReference>
<dbReference type="Gene3D" id="3.30.750.24">
    <property type="entry name" value="STAS domain"/>
    <property type="match status" value="1"/>
</dbReference>
<gene>
    <name evidence="7" type="ORF">BK049_10475</name>
</gene>
<evidence type="ECO:0000259" key="6">
    <source>
        <dbReference type="PROSITE" id="PS50801"/>
    </source>
</evidence>
<dbReference type="InterPro" id="IPR000014">
    <property type="entry name" value="PAS"/>
</dbReference>
<dbReference type="PANTHER" id="PTHR47429">
    <property type="entry name" value="PROTEIN TWIN LOV 1"/>
    <property type="match status" value="1"/>
</dbReference>
<dbReference type="AlphaFoldDB" id="A0AAC9II04"/>
<reference evidence="7 8" key="1">
    <citation type="submission" date="2016-10" db="EMBL/GenBank/DDBJ databases">
        <title>Whole genome sequence of hyper active fibrinolysis bacterium Bacillus pumilus strain VV3 isolated from fermented rice.</title>
        <authorList>
            <person name="Mariadas V.A."/>
            <person name="Vijayaraghavan P."/>
            <person name="Dhandapani V."/>
        </authorList>
    </citation>
    <scope>NUCLEOTIDE SEQUENCE [LARGE SCALE GENOMIC DNA]</scope>
    <source>
        <strain evidence="7 8">VV3</strain>
    </source>
</reference>
<dbReference type="KEGG" id="bxi:BK049_10475"/>
<evidence type="ECO:0000313" key="7">
    <source>
        <dbReference type="EMBL" id="AOZ89072.1"/>
    </source>
</evidence>
<evidence type="ECO:0000256" key="3">
    <source>
        <dbReference type="ARBA" id="ARBA00022991"/>
    </source>
</evidence>
<keyword evidence="2" id="KW-0288">FMN</keyword>
<dbReference type="PROSITE" id="PS50112">
    <property type="entry name" value="PAS"/>
    <property type="match status" value="1"/>
</dbReference>
<dbReference type="Pfam" id="PF13426">
    <property type="entry name" value="PAS_9"/>
    <property type="match status" value="1"/>
</dbReference>
<feature type="domain" description="PAC" evidence="5">
    <location>
        <begin position="90"/>
        <end position="146"/>
    </location>
</feature>
<dbReference type="Gene3D" id="3.30.450.20">
    <property type="entry name" value="PAS domain"/>
    <property type="match status" value="1"/>
</dbReference>
<evidence type="ECO:0000259" key="5">
    <source>
        <dbReference type="PROSITE" id="PS50113"/>
    </source>
</evidence>
<protein>
    <submittedName>
        <fullName evidence="7">Biphenyl 2,3-dioxygenase</fullName>
    </submittedName>
</protein>
<organism evidence="7 8">
    <name type="scientific">Bacillus xiamenensis</name>
    <dbReference type="NCBI Taxonomy" id="1178537"/>
    <lineage>
        <taxon>Bacteria</taxon>
        <taxon>Bacillati</taxon>
        <taxon>Bacillota</taxon>
        <taxon>Bacilli</taxon>
        <taxon>Bacillales</taxon>
        <taxon>Bacillaceae</taxon>
        <taxon>Bacillus</taxon>
    </lineage>
</organism>
<dbReference type="PANTHER" id="PTHR47429:SF2">
    <property type="entry name" value="PROTEIN TWIN LOV 1"/>
    <property type="match status" value="1"/>
</dbReference>
<dbReference type="Pfam" id="PF01740">
    <property type="entry name" value="STAS"/>
    <property type="match status" value="1"/>
</dbReference>
<keyword evidence="1" id="KW-0285">Flavoprotein</keyword>
<dbReference type="EMBL" id="CP017786">
    <property type="protein sequence ID" value="AOZ89072.1"/>
    <property type="molecule type" value="Genomic_DNA"/>
</dbReference>
<dbReference type="SMART" id="SM00091">
    <property type="entry name" value="PAS"/>
    <property type="match status" value="1"/>
</dbReference>
<dbReference type="CDD" id="cd07041">
    <property type="entry name" value="STAS_RsbR_RsbS_like"/>
    <property type="match status" value="1"/>
</dbReference>
<name>A0AAC9II04_9BACI</name>
<feature type="domain" description="PAS" evidence="4">
    <location>
        <begin position="16"/>
        <end position="89"/>
    </location>
</feature>
<evidence type="ECO:0000313" key="8">
    <source>
        <dbReference type="Proteomes" id="UP000177709"/>
    </source>
</evidence>
<dbReference type="Proteomes" id="UP000177709">
    <property type="component" value="Chromosome"/>
</dbReference>
<dbReference type="InterPro" id="IPR001610">
    <property type="entry name" value="PAC"/>
</dbReference>
<dbReference type="SUPFAM" id="SSF52091">
    <property type="entry name" value="SpoIIaa-like"/>
    <property type="match status" value="1"/>
</dbReference>
<sequence length="268" mass="30370">MKESTRMALESYKSENLHLIKEALDYTQVGLTVTDPSLPDNPLIYVNKGFLDMTGYQETEVLGKNCRFLQGDETEQIVLKQMRAAIENKEAVTVQLKNYKKSGQMFWNELSVAPLWIDENEGKRLYFVGLQKDVTKEKEQQELLEQSIDEVLNISVPIVPVKDGISVLPIIGTLTAPRFNKIISTVSTYISQSKDDYFIVDLSGLLEVDSFVADAIFKLNDLILMTGTELIVTGIKPNLAMKMGEMREDFRDLNTYMNVKSALKKLQI</sequence>
<evidence type="ECO:0000256" key="2">
    <source>
        <dbReference type="ARBA" id="ARBA00022643"/>
    </source>
</evidence>
<proteinExistence type="predicted"/>
<dbReference type="SMART" id="SM00086">
    <property type="entry name" value="PAC"/>
    <property type="match status" value="1"/>
</dbReference>
<dbReference type="SUPFAM" id="SSF55785">
    <property type="entry name" value="PYP-like sensor domain (PAS domain)"/>
    <property type="match status" value="1"/>
</dbReference>
<dbReference type="PROSITE" id="PS50801">
    <property type="entry name" value="STAS"/>
    <property type="match status" value="1"/>
</dbReference>
<feature type="domain" description="STAS" evidence="6">
    <location>
        <begin position="155"/>
        <end position="266"/>
    </location>
</feature>
<accession>A0AAC9II04</accession>
<dbReference type="InterPro" id="IPR000700">
    <property type="entry name" value="PAS-assoc_C"/>
</dbReference>
<evidence type="ECO:0000256" key="1">
    <source>
        <dbReference type="ARBA" id="ARBA00022630"/>
    </source>
</evidence>
<evidence type="ECO:0000259" key="4">
    <source>
        <dbReference type="PROSITE" id="PS50112"/>
    </source>
</evidence>